<sequence>MNFNSNDGSHSLQLIDINQGHFKRDTTSQFSRAQPVPSNKAGPLSVLPTEGGTEAIFAKLSYDELRICLQEALSRVELLCSNSTEERLQLLQNEFSRLIAASSDETKRVLRVIRSDTPLSYRVLEVLRLRRRELCTGFEYSLGDLQEWLSLAVLLGEPDAFQFAKQYIQWLGPCSRKELEDVFSVNASNVESLWPALLGVRAPVDYLVSFDFRYYSLMLDDLIAVADEPPQAASIQSLQSEMTLSTREVLAQWLLNFTVALKLRLETFFLAVAMVDLYLCRVPVRRERLHLLGSAALLLASKQEEIFPAPLQTLVRHGNGRFTLDTLVVTECKLFQHIGFDVVIPTLSAVGMGLFMPQDPPPCEAQRSCLLYILATLAIRTHYRQYRLSSLAAAAVYLSRVCFNIPTGRACEEVVPLLPLIEADLSRNSAVGAGSIHDIFSKTTYHNVSRLPLSEMIRAGLQEAK</sequence>
<evidence type="ECO:0000256" key="1">
    <source>
        <dbReference type="RuleBase" id="RU000383"/>
    </source>
</evidence>
<keyword evidence="5" id="KW-1185">Reference proteome</keyword>
<protein>
    <submittedName>
        <fullName evidence="4">Mitotic cyclin</fullName>
    </submittedName>
</protein>
<comment type="caution">
    <text evidence="4">The sequence shown here is derived from an EMBL/GenBank/DDBJ whole genome shotgun (WGS) entry which is preliminary data.</text>
</comment>
<dbReference type="InterPro" id="IPR039361">
    <property type="entry name" value="Cyclin"/>
</dbReference>
<feature type="region of interest" description="Disordered" evidence="2">
    <location>
        <begin position="26"/>
        <end position="46"/>
    </location>
</feature>
<dbReference type="Pfam" id="PF00134">
    <property type="entry name" value="Cyclin_N"/>
    <property type="match status" value="1"/>
</dbReference>
<dbReference type="InterPro" id="IPR006671">
    <property type="entry name" value="Cyclin_N"/>
</dbReference>
<proteinExistence type="inferred from homology"/>
<accession>A0A422QBC7</accession>
<evidence type="ECO:0000256" key="2">
    <source>
        <dbReference type="SAM" id="MobiDB-lite"/>
    </source>
</evidence>
<dbReference type="AlphaFoldDB" id="A0A422QBC7"/>
<dbReference type="PANTHER" id="PTHR10177">
    <property type="entry name" value="CYCLINS"/>
    <property type="match status" value="1"/>
</dbReference>
<dbReference type="SMART" id="SM00385">
    <property type="entry name" value="CYCLIN"/>
    <property type="match status" value="1"/>
</dbReference>
<comment type="similarity">
    <text evidence="1">Belongs to the cyclin family.</text>
</comment>
<organism evidence="4 5">
    <name type="scientific">Trypanosoma conorhini</name>
    <dbReference type="NCBI Taxonomy" id="83891"/>
    <lineage>
        <taxon>Eukaryota</taxon>
        <taxon>Discoba</taxon>
        <taxon>Euglenozoa</taxon>
        <taxon>Kinetoplastea</taxon>
        <taxon>Metakinetoplastina</taxon>
        <taxon>Trypanosomatida</taxon>
        <taxon>Trypanosomatidae</taxon>
        <taxon>Trypanosoma</taxon>
    </lineage>
</organism>
<dbReference type="EMBL" id="MKKU01000011">
    <property type="protein sequence ID" value="RNF27257.1"/>
    <property type="molecule type" value="Genomic_DNA"/>
</dbReference>
<dbReference type="InterPro" id="IPR036915">
    <property type="entry name" value="Cyclin-like_sf"/>
</dbReference>
<dbReference type="InterPro" id="IPR013763">
    <property type="entry name" value="Cyclin-like_dom"/>
</dbReference>
<evidence type="ECO:0000313" key="5">
    <source>
        <dbReference type="Proteomes" id="UP000284403"/>
    </source>
</evidence>
<dbReference type="GeneID" id="40314059"/>
<evidence type="ECO:0000259" key="3">
    <source>
        <dbReference type="SMART" id="SM00385"/>
    </source>
</evidence>
<dbReference type="Proteomes" id="UP000284403">
    <property type="component" value="Unassembled WGS sequence"/>
</dbReference>
<dbReference type="RefSeq" id="XP_029232463.1">
    <property type="nucleotide sequence ID" value="XM_029367390.1"/>
</dbReference>
<name>A0A422QBC7_9TRYP</name>
<gene>
    <name evidence="4" type="ORF">Tco025E_00448</name>
</gene>
<feature type="domain" description="Cyclin-like" evidence="3">
    <location>
        <begin position="252"/>
        <end position="336"/>
    </location>
</feature>
<keyword evidence="1" id="KW-0195">Cyclin</keyword>
<reference evidence="4 5" key="1">
    <citation type="journal article" date="2018" name="BMC Genomics">
        <title>Genomic comparison of Trypanosoma conorhini and Trypanosoma rangeli to Trypanosoma cruzi strains of high and low virulence.</title>
        <authorList>
            <person name="Bradwell K.R."/>
            <person name="Koparde V.N."/>
            <person name="Matveyev A.V."/>
            <person name="Serrano M.G."/>
            <person name="Alves J.M."/>
            <person name="Parikh H."/>
            <person name="Huang B."/>
            <person name="Lee V."/>
            <person name="Espinosa-Alvarez O."/>
            <person name="Ortiz P.A."/>
            <person name="Costa-Martins A.G."/>
            <person name="Teixeira M.M."/>
            <person name="Buck G.A."/>
        </authorList>
    </citation>
    <scope>NUCLEOTIDE SEQUENCE [LARGE SCALE GENOMIC DNA]</scope>
    <source>
        <strain evidence="4 5">025E</strain>
    </source>
</reference>
<dbReference type="SUPFAM" id="SSF47954">
    <property type="entry name" value="Cyclin-like"/>
    <property type="match status" value="2"/>
</dbReference>
<dbReference type="Gene3D" id="1.10.472.10">
    <property type="entry name" value="Cyclin-like"/>
    <property type="match status" value="2"/>
</dbReference>
<dbReference type="OrthoDB" id="5590282at2759"/>
<evidence type="ECO:0000313" key="4">
    <source>
        <dbReference type="EMBL" id="RNF27257.1"/>
    </source>
</evidence>